<dbReference type="RefSeq" id="WP_130858449.1">
    <property type="nucleotide sequence ID" value="NZ_JBHLWO010000002.1"/>
</dbReference>
<dbReference type="Proteomes" id="UP001589774">
    <property type="component" value="Unassembled WGS sequence"/>
</dbReference>
<dbReference type="EMBL" id="JBHLWO010000002">
    <property type="protein sequence ID" value="MFC0320399.1"/>
    <property type="molecule type" value="Genomic_DNA"/>
</dbReference>
<reference evidence="1 2" key="1">
    <citation type="submission" date="2024-09" db="EMBL/GenBank/DDBJ databases">
        <authorList>
            <person name="Sun Q."/>
            <person name="Mori K."/>
        </authorList>
    </citation>
    <scope>NUCLEOTIDE SEQUENCE [LARGE SCALE GENOMIC DNA]</scope>
    <source>
        <strain evidence="1 2">CCM 7765</strain>
    </source>
</reference>
<accession>A0ABV6HP75</accession>
<evidence type="ECO:0000313" key="1">
    <source>
        <dbReference type="EMBL" id="MFC0320399.1"/>
    </source>
</evidence>
<evidence type="ECO:0000313" key="2">
    <source>
        <dbReference type="Proteomes" id="UP001589774"/>
    </source>
</evidence>
<gene>
    <name evidence="1" type="ORF">ACFFI0_18875</name>
</gene>
<organism evidence="1 2">
    <name type="scientific">Olivibacter oleidegradans</name>
    <dbReference type="NCBI Taxonomy" id="760123"/>
    <lineage>
        <taxon>Bacteria</taxon>
        <taxon>Pseudomonadati</taxon>
        <taxon>Bacteroidota</taxon>
        <taxon>Sphingobacteriia</taxon>
        <taxon>Sphingobacteriales</taxon>
        <taxon>Sphingobacteriaceae</taxon>
        <taxon>Olivibacter</taxon>
    </lineage>
</organism>
<protein>
    <submittedName>
        <fullName evidence="1">Uncharacterized protein</fullName>
    </submittedName>
</protein>
<name>A0ABV6HP75_9SPHI</name>
<keyword evidence="2" id="KW-1185">Reference proteome</keyword>
<sequence length="233" mass="26126">MKKRLLIFVFFTIGVIPITNSQQKEKDIRQGPLAIEGWFFRAISGYPVSITFEPLVLFKNGDYFEVGEEPLDEVEIGTSKQQKPKAWGKWQLKNGVYYLTNYKGKTVDYKLGSGNWFPAYAYHKSLPLKNVYKRTSGGDYGNGTHALIINKISFLDNQYFEEGTNSGISTPSSAAWKKSKNAGTYTIDKHTLTLRYNDGREVRRSFAVGASGSPARPSMNMLFIGGDAFVDAD</sequence>
<comment type="caution">
    <text evidence="1">The sequence shown here is derived from an EMBL/GenBank/DDBJ whole genome shotgun (WGS) entry which is preliminary data.</text>
</comment>
<proteinExistence type="predicted"/>